<dbReference type="AlphaFoldDB" id="A0A1X0RZY3"/>
<organism evidence="2 3">
    <name type="scientific">Rhizopus microsporus</name>
    <dbReference type="NCBI Taxonomy" id="58291"/>
    <lineage>
        <taxon>Eukaryota</taxon>
        <taxon>Fungi</taxon>
        <taxon>Fungi incertae sedis</taxon>
        <taxon>Mucoromycota</taxon>
        <taxon>Mucoromycotina</taxon>
        <taxon>Mucoromycetes</taxon>
        <taxon>Mucorales</taxon>
        <taxon>Mucorineae</taxon>
        <taxon>Rhizopodaceae</taxon>
        <taxon>Rhizopus</taxon>
    </lineage>
</organism>
<feature type="compositionally biased region" description="Basic residues" evidence="1">
    <location>
        <begin position="194"/>
        <end position="203"/>
    </location>
</feature>
<gene>
    <name evidence="2" type="ORF">BCV71DRAFT_264583</name>
</gene>
<protein>
    <submittedName>
        <fullName evidence="2">Uncharacterized protein</fullName>
    </submittedName>
</protein>
<feature type="region of interest" description="Disordered" evidence="1">
    <location>
        <begin position="131"/>
        <end position="203"/>
    </location>
</feature>
<evidence type="ECO:0000313" key="2">
    <source>
        <dbReference type="EMBL" id="ORE17625.1"/>
    </source>
</evidence>
<evidence type="ECO:0000256" key="1">
    <source>
        <dbReference type="SAM" id="MobiDB-lite"/>
    </source>
</evidence>
<dbReference type="Proteomes" id="UP000242381">
    <property type="component" value="Unassembled WGS sequence"/>
</dbReference>
<proteinExistence type="predicted"/>
<reference evidence="2 3" key="1">
    <citation type="journal article" date="2016" name="Proc. Natl. Acad. Sci. U.S.A.">
        <title>Lipid metabolic changes in an early divergent fungus govern the establishment of a mutualistic symbiosis with endobacteria.</title>
        <authorList>
            <person name="Lastovetsky O.A."/>
            <person name="Gaspar M.L."/>
            <person name="Mondo S.J."/>
            <person name="LaButti K.M."/>
            <person name="Sandor L."/>
            <person name="Grigoriev I.V."/>
            <person name="Henry S.A."/>
            <person name="Pawlowska T.E."/>
        </authorList>
    </citation>
    <scope>NUCLEOTIDE SEQUENCE [LARGE SCALE GENOMIC DNA]</scope>
    <source>
        <strain evidence="2 3">ATCC 11559</strain>
    </source>
</reference>
<dbReference type="EMBL" id="KV921350">
    <property type="protein sequence ID" value="ORE17625.1"/>
    <property type="molecule type" value="Genomic_DNA"/>
</dbReference>
<name>A0A1X0RZY3_RHIZD</name>
<accession>A0A1X0RZY3</accession>
<sequence length="203" mass="22784">MRIFKEELEVQLEDAIEVSRPRHTQQEKLAYGLFADNLSPKPEDIHGSQIDDKTFNTVRDHFTLFRLPATIRQIKDEFKIEAGKPYKAADAQGKLRAVELLEQTAAPFVPLRACKSSATPSSVQEADNDNAFKEQDLHPPSSSVEESDSSGENDINPIDAAIVLSQTAGRYEQSGKTKTVKRRISTVEKDRQVTKRKMTKKAN</sequence>
<evidence type="ECO:0000313" key="3">
    <source>
        <dbReference type="Proteomes" id="UP000242381"/>
    </source>
</evidence>
<dbReference type="VEuPathDB" id="FungiDB:BCV72DRAFT_337767"/>